<feature type="region of interest" description="Disordered" evidence="1">
    <location>
        <begin position="1"/>
        <end position="69"/>
    </location>
</feature>
<feature type="compositionally biased region" description="Basic and acidic residues" evidence="1">
    <location>
        <begin position="41"/>
        <end position="54"/>
    </location>
</feature>
<proteinExistence type="predicted"/>
<dbReference type="EMBL" id="HBGJ01009776">
    <property type="protein sequence ID" value="CAD9247744.1"/>
    <property type="molecule type" value="Transcribed_RNA"/>
</dbReference>
<dbReference type="AlphaFoldDB" id="A0A7S1TUQ4"/>
<name>A0A7S1TUQ4_9STRA</name>
<evidence type="ECO:0000313" key="2">
    <source>
        <dbReference type="EMBL" id="CAD9247744.1"/>
    </source>
</evidence>
<gene>
    <name evidence="2" type="ORF">PPAR1163_LOCUS6102</name>
</gene>
<sequence>MLRRGSMRRGRESPSPALDSPSVTPQPPPPLQGSAFIPIEMEARSPSKSRDHTPVRQRAHTTGDMDPFEKKTRALTLSLQAELHRSKTPDSSCASPLSRASMPILRPVPKSRARFKTKPIG</sequence>
<reference evidence="2" key="1">
    <citation type="submission" date="2021-01" db="EMBL/GenBank/DDBJ databases">
        <authorList>
            <person name="Corre E."/>
            <person name="Pelletier E."/>
            <person name="Niang G."/>
            <person name="Scheremetjew M."/>
            <person name="Finn R."/>
            <person name="Kale V."/>
            <person name="Holt S."/>
            <person name="Cochrane G."/>
            <person name="Meng A."/>
            <person name="Brown T."/>
            <person name="Cohen L."/>
        </authorList>
    </citation>
    <scope>NUCLEOTIDE SEQUENCE</scope>
    <source>
        <strain evidence="2">CCMP2877</strain>
    </source>
</reference>
<feature type="compositionally biased region" description="Basic residues" evidence="1">
    <location>
        <begin position="109"/>
        <end position="121"/>
    </location>
</feature>
<feature type="region of interest" description="Disordered" evidence="1">
    <location>
        <begin position="82"/>
        <end position="121"/>
    </location>
</feature>
<organism evidence="2">
    <name type="scientific">Phaeomonas parva</name>
    <dbReference type="NCBI Taxonomy" id="124430"/>
    <lineage>
        <taxon>Eukaryota</taxon>
        <taxon>Sar</taxon>
        <taxon>Stramenopiles</taxon>
        <taxon>Ochrophyta</taxon>
        <taxon>Pinguiophyceae</taxon>
        <taxon>Pinguiochrysidales</taxon>
        <taxon>Pinguiochrysidaceae</taxon>
        <taxon>Phaeomonas</taxon>
    </lineage>
</organism>
<protein>
    <submittedName>
        <fullName evidence="2">Uncharacterized protein</fullName>
    </submittedName>
</protein>
<accession>A0A7S1TUQ4</accession>
<evidence type="ECO:0000256" key="1">
    <source>
        <dbReference type="SAM" id="MobiDB-lite"/>
    </source>
</evidence>